<dbReference type="SUPFAM" id="SSF110581">
    <property type="entry name" value="Indigoidine synthase A-like"/>
    <property type="match status" value="1"/>
</dbReference>
<dbReference type="Gene3D" id="3.40.1790.10">
    <property type="entry name" value="Indigoidine synthase domain"/>
    <property type="match status" value="1"/>
</dbReference>
<evidence type="ECO:0000256" key="2">
    <source>
        <dbReference type="ARBA" id="ARBA00022801"/>
    </source>
</evidence>
<dbReference type="Pfam" id="PF04227">
    <property type="entry name" value="Indigoidine_A"/>
    <property type="match status" value="1"/>
</dbReference>
<dbReference type="InterPro" id="IPR022830">
    <property type="entry name" value="Indigdn_synthA-like"/>
</dbReference>
<evidence type="ECO:0000256" key="6">
    <source>
        <dbReference type="SAM" id="MobiDB-lite"/>
    </source>
</evidence>
<dbReference type="GO" id="GO:0046872">
    <property type="term" value="F:metal ion binding"/>
    <property type="evidence" value="ECO:0007669"/>
    <property type="project" value="UniProtKB-KW"/>
</dbReference>
<dbReference type="AlphaFoldDB" id="A0AAE0ZWD6"/>
<feature type="compositionally biased region" description="Low complexity" evidence="6">
    <location>
        <begin position="381"/>
        <end position="409"/>
    </location>
</feature>
<keyword evidence="9" id="KW-1185">Reference proteome</keyword>
<feature type="compositionally biased region" description="Basic and acidic residues" evidence="6">
    <location>
        <begin position="410"/>
        <end position="419"/>
    </location>
</feature>
<dbReference type="SUPFAM" id="SSF53613">
    <property type="entry name" value="Ribokinase-like"/>
    <property type="match status" value="1"/>
</dbReference>
<gene>
    <name evidence="8" type="ORF">RRG08_047649</name>
</gene>
<dbReference type="Pfam" id="PF00294">
    <property type="entry name" value="PfkB"/>
    <property type="match status" value="1"/>
</dbReference>
<reference evidence="8" key="1">
    <citation type="journal article" date="2023" name="G3 (Bethesda)">
        <title>A reference genome for the long-term kleptoplast-retaining sea slug Elysia crispata morphotype clarki.</title>
        <authorList>
            <person name="Eastman K.E."/>
            <person name="Pendleton A.L."/>
            <person name="Shaikh M.A."/>
            <person name="Suttiyut T."/>
            <person name="Ogas R."/>
            <person name="Tomko P."/>
            <person name="Gavelis G."/>
            <person name="Widhalm J.R."/>
            <person name="Wisecaver J.H."/>
        </authorList>
    </citation>
    <scope>NUCLEOTIDE SEQUENCE</scope>
    <source>
        <strain evidence="8">ECLA1</strain>
    </source>
</reference>
<dbReference type="InterPro" id="IPR011611">
    <property type="entry name" value="PfkB_dom"/>
</dbReference>
<dbReference type="Proteomes" id="UP001283361">
    <property type="component" value="Unassembled WGS sequence"/>
</dbReference>
<dbReference type="Gene3D" id="3.40.1190.20">
    <property type="match status" value="1"/>
</dbReference>
<evidence type="ECO:0000259" key="7">
    <source>
        <dbReference type="Pfam" id="PF00294"/>
    </source>
</evidence>
<dbReference type="GO" id="GO:0004730">
    <property type="term" value="F:pseudouridylate synthase activity"/>
    <property type="evidence" value="ECO:0007669"/>
    <property type="project" value="InterPro"/>
</dbReference>
<evidence type="ECO:0000256" key="5">
    <source>
        <dbReference type="ARBA" id="ARBA00023295"/>
    </source>
</evidence>
<feature type="domain" description="Carbohydrate kinase PfkB" evidence="7">
    <location>
        <begin position="451"/>
        <end position="676"/>
    </location>
</feature>
<dbReference type="EMBL" id="JAWDGP010003180">
    <property type="protein sequence ID" value="KAK3776734.1"/>
    <property type="molecule type" value="Genomic_DNA"/>
</dbReference>
<dbReference type="GO" id="GO:0016798">
    <property type="term" value="F:hydrolase activity, acting on glycosyl bonds"/>
    <property type="evidence" value="ECO:0007669"/>
    <property type="project" value="UniProtKB-KW"/>
</dbReference>
<dbReference type="PANTHER" id="PTHR42909:SF1">
    <property type="entry name" value="CARBOHYDRATE KINASE PFKB DOMAIN-CONTAINING PROTEIN"/>
    <property type="match status" value="1"/>
</dbReference>
<accession>A0AAE0ZWD6</accession>
<keyword evidence="2" id="KW-0378">Hydrolase</keyword>
<keyword evidence="4" id="KW-0456">Lyase</keyword>
<protein>
    <recommendedName>
        <fullName evidence="7">Carbohydrate kinase PfkB domain-containing protein</fullName>
    </recommendedName>
</protein>
<keyword evidence="3" id="KW-0464">Manganese</keyword>
<comment type="caution">
    <text evidence="8">The sequence shown here is derived from an EMBL/GenBank/DDBJ whole genome shotgun (WGS) entry which is preliminary data.</text>
</comment>
<sequence>MRAFFRLEISVLRKVHQLWRQKHPPASAVSCYQEKKLFATTSHRNRFNSDFVWVSEEVQDALSSKKAVVALESTIITHGMPYPHNFSTALCVERRVRENGAIPATVAVINGKIHVGLSDTDIIWLAEKNNKLIKISRRDLASVISQGGSGGTTVSATMIAAHMVGIPIFATGGIGGVHRGAESSFDVSADLTELGRTPVAVVSSGVKSILDIPKTLEYLETQGVLVASFSDSCQFPAFFTRDSGHQAPYSVGTHLEAAKMIDCQLGLGLLSGMLIAVPIPNEISPAGQIIEDAIAKALTLARERNITGREVTPFVLSTVNQITQGESLVANIALVENNASVAGGIAHCLAQLRAGVSPQDVKPPPHASSFSILQPAPSPALASAISSSTGRSTSAQSEDSDATSDGSSSDDSHDNESKSYRKANKAHGRPVILGATVLDLTIHFSVKEFQMDGATYPGKISKSFGGVGRNLADCLSRIGLNPVFVSAIGKDISLDGCSHMDLSMVQCLDDQSTAVCCPVLRQDGHQIYCVGDMEITTAFDADKVEDLDKVIMSAPIVMMDGNFSDETILNVAKKCSKYDVPLWYEPTDTNKASKPFKNGAYENISIISPNFNELVTMYEALMKKQELSSDMISIDSADVDEVLNVCVRMCQALVPHIPVVLVTLGSQGVLLCHSHGPDVEYLLPLLRKSSFPESTAPDLLIDEASFHAVHYPALNEEAPISSVSGAGDCLSATFVAAMLEGHRIDECVCQSMNAAELSLASSAAVPETISHDSVLGADARDSFPQWKPRILKTGN</sequence>
<dbReference type="HAMAP" id="MF_01876">
    <property type="entry name" value="PsiMP_glycosidase"/>
    <property type="match status" value="1"/>
</dbReference>
<feature type="region of interest" description="Disordered" evidence="6">
    <location>
        <begin position="381"/>
        <end position="424"/>
    </location>
</feature>
<keyword evidence="1" id="KW-0479">Metal-binding</keyword>
<evidence type="ECO:0000256" key="4">
    <source>
        <dbReference type="ARBA" id="ARBA00023239"/>
    </source>
</evidence>
<dbReference type="GO" id="GO:0005737">
    <property type="term" value="C:cytoplasm"/>
    <property type="evidence" value="ECO:0007669"/>
    <property type="project" value="TreeGrafter"/>
</dbReference>
<dbReference type="GO" id="GO:0006796">
    <property type="term" value="P:phosphate-containing compound metabolic process"/>
    <property type="evidence" value="ECO:0007669"/>
    <property type="project" value="UniProtKB-ARBA"/>
</dbReference>
<dbReference type="PANTHER" id="PTHR42909">
    <property type="entry name" value="ZGC:136858"/>
    <property type="match status" value="1"/>
</dbReference>
<dbReference type="CDD" id="cd01941">
    <property type="entry name" value="YeiC_kinase_like"/>
    <property type="match status" value="1"/>
</dbReference>
<evidence type="ECO:0000313" key="9">
    <source>
        <dbReference type="Proteomes" id="UP001283361"/>
    </source>
</evidence>
<evidence type="ECO:0000256" key="3">
    <source>
        <dbReference type="ARBA" id="ARBA00023211"/>
    </source>
</evidence>
<organism evidence="8 9">
    <name type="scientific">Elysia crispata</name>
    <name type="common">lettuce slug</name>
    <dbReference type="NCBI Taxonomy" id="231223"/>
    <lineage>
        <taxon>Eukaryota</taxon>
        <taxon>Metazoa</taxon>
        <taxon>Spiralia</taxon>
        <taxon>Lophotrochozoa</taxon>
        <taxon>Mollusca</taxon>
        <taxon>Gastropoda</taxon>
        <taxon>Heterobranchia</taxon>
        <taxon>Euthyneura</taxon>
        <taxon>Panpulmonata</taxon>
        <taxon>Sacoglossa</taxon>
        <taxon>Placobranchoidea</taxon>
        <taxon>Plakobranchidae</taxon>
        <taxon>Elysia</taxon>
    </lineage>
</organism>
<proteinExistence type="inferred from homology"/>
<name>A0AAE0ZWD6_9GAST</name>
<evidence type="ECO:0000256" key="1">
    <source>
        <dbReference type="ARBA" id="ARBA00022723"/>
    </source>
</evidence>
<dbReference type="InterPro" id="IPR007342">
    <property type="entry name" value="PsuG"/>
</dbReference>
<dbReference type="InterPro" id="IPR029056">
    <property type="entry name" value="Ribokinase-like"/>
</dbReference>
<keyword evidence="5" id="KW-0326">Glycosidase</keyword>
<evidence type="ECO:0000313" key="8">
    <source>
        <dbReference type="EMBL" id="KAK3776734.1"/>
    </source>
</evidence>